<protein>
    <submittedName>
        <fullName evidence="3">Uncharacterized protein</fullName>
    </submittedName>
</protein>
<reference evidence="3" key="1">
    <citation type="submission" date="2021-01" db="EMBL/GenBank/DDBJ databases">
        <authorList>
            <person name="Corre E."/>
            <person name="Pelletier E."/>
            <person name="Niang G."/>
            <person name="Scheremetjew M."/>
            <person name="Finn R."/>
            <person name="Kale V."/>
            <person name="Holt S."/>
            <person name="Cochrane G."/>
            <person name="Meng A."/>
            <person name="Brown T."/>
            <person name="Cohen L."/>
        </authorList>
    </citation>
    <scope>NUCLEOTIDE SEQUENCE</scope>
    <source>
        <strain evidence="3">CCMP2877</strain>
    </source>
</reference>
<feature type="chain" id="PRO_5030581779" evidence="2">
    <location>
        <begin position="24"/>
        <end position="153"/>
    </location>
</feature>
<organism evidence="3">
    <name type="scientific">Phaeomonas parva</name>
    <dbReference type="NCBI Taxonomy" id="124430"/>
    <lineage>
        <taxon>Eukaryota</taxon>
        <taxon>Sar</taxon>
        <taxon>Stramenopiles</taxon>
        <taxon>Ochrophyta</taxon>
        <taxon>Pinguiophyceae</taxon>
        <taxon>Pinguiochrysidales</taxon>
        <taxon>Pinguiochrysidaceae</taxon>
        <taxon>Phaeomonas</taxon>
    </lineage>
</organism>
<keyword evidence="1" id="KW-0472">Membrane</keyword>
<dbReference type="EMBL" id="HBGJ01031016">
    <property type="protein sequence ID" value="CAD9261244.1"/>
    <property type="molecule type" value="Transcribed_RNA"/>
</dbReference>
<feature type="transmembrane region" description="Helical" evidence="1">
    <location>
        <begin position="92"/>
        <end position="109"/>
    </location>
</feature>
<evidence type="ECO:0000256" key="1">
    <source>
        <dbReference type="SAM" id="Phobius"/>
    </source>
</evidence>
<keyword evidence="1" id="KW-1133">Transmembrane helix</keyword>
<feature type="signal peptide" evidence="2">
    <location>
        <begin position="1"/>
        <end position="23"/>
    </location>
</feature>
<feature type="transmembrane region" description="Helical" evidence="1">
    <location>
        <begin position="121"/>
        <end position="141"/>
    </location>
</feature>
<keyword evidence="2" id="KW-0732">Signal</keyword>
<gene>
    <name evidence="3" type="ORF">PPAR1163_LOCUS19624</name>
</gene>
<sequence length="153" mass="15980">MGVPGYVKIVVAVTSLVFLAVGTQKIVAPGAPLPTGDAALPAFTFGGAVPPLPANYEFISHFMGFSLIATTLPKVVAVFGNASEGTFLRRDFFLICGLLNFFGMAILAMNEPAAAAAGATFVPFMGLYGVEGLVLVGDALLRKRAVKKQKRSE</sequence>
<evidence type="ECO:0000313" key="3">
    <source>
        <dbReference type="EMBL" id="CAD9261244.1"/>
    </source>
</evidence>
<dbReference type="AlphaFoldDB" id="A0A7S1UBV0"/>
<accession>A0A7S1UBV0</accession>
<feature type="transmembrane region" description="Helical" evidence="1">
    <location>
        <begin position="62"/>
        <end position="80"/>
    </location>
</feature>
<keyword evidence="1" id="KW-0812">Transmembrane</keyword>
<name>A0A7S1UBV0_9STRA</name>
<evidence type="ECO:0000256" key="2">
    <source>
        <dbReference type="SAM" id="SignalP"/>
    </source>
</evidence>
<proteinExistence type="predicted"/>